<proteinExistence type="predicted"/>
<dbReference type="STRING" id="662755.CRES_1056"/>
<evidence type="ECO:0000313" key="3">
    <source>
        <dbReference type="Proteomes" id="UP000000492"/>
    </source>
</evidence>
<dbReference type="InterPro" id="IPR044992">
    <property type="entry name" value="ChyE-like"/>
</dbReference>
<dbReference type="GO" id="GO:0005829">
    <property type="term" value="C:cytosol"/>
    <property type="evidence" value="ECO:0007669"/>
    <property type="project" value="TreeGrafter"/>
</dbReference>
<dbReference type="SUPFAM" id="SSF52317">
    <property type="entry name" value="Class I glutamine amidotransferase-like"/>
    <property type="match status" value="1"/>
</dbReference>
<name>F8E2J9_CORRG</name>
<dbReference type="eggNOG" id="COG0518">
    <property type="taxonomic scope" value="Bacteria"/>
</dbReference>
<dbReference type="Gene3D" id="3.40.50.880">
    <property type="match status" value="1"/>
</dbReference>
<dbReference type="InterPro" id="IPR017926">
    <property type="entry name" value="GATASE"/>
</dbReference>
<reference evidence="2 3" key="1">
    <citation type="journal article" date="2012" name="BMC Genomics">
        <title>Complete genome sequence, lifestyle, and multi-drug resistance of the human pathogen Corynebacterium resistens DSM 45100 isolated from blood samples of a leukemia patient.</title>
        <authorList>
            <person name="Schroder J."/>
            <person name="Maus I."/>
            <person name="Meyer K."/>
            <person name="Wordemann S."/>
            <person name="Blom J."/>
            <person name="Jaenicke S."/>
            <person name="Schneider J."/>
            <person name="Trost E."/>
            <person name="Tauch A."/>
        </authorList>
    </citation>
    <scope>NUCLEOTIDE SEQUENCE [LARGE SCALE GENOMIC DNA]</scope>
    <source>
        <strain evidence="3">DSM 45100 / JCM 12819 / CCUG 50093 / GTC 2026 / SICGH 158</strain>
    </source>
</reference>
<dbReference type="KEGG" id="crd:CRES_1056"/>
<dbReference type="HOGENOM" id="CLU_054974_4_0_11"/>
<dbReference type="InterPro" id="IPR029062">
    <property type="entry name" value="Class_I_gatase-like"/>
</dbReference>
<organism evidence="2 3">
    <name type="scientific">Corynebacterium resistens (strain DSM 45100 / JCM 12819 / GTC 2026 / SICGH 158)</name>
    <dbReference type="NCBI Taxonomy" id="662755"/>
    <lineage>
        <taxon>Bacteria</taxon>
        <taxon>Bacillati</taxon>
        <taxon>Actinomycetota</taxon>
        <taxon>Actinomycetes</taxon>
        <taxon>Mycobacteriales</taxon>
        <taxon>Corynebacteriaceae</taxon>
        <taxon>Corynebacterium</taxon>
    </lineage>
</organism>
<evidence type="ECO:0000313" key="2">
    <source>
        <dbReference type="EMBL" id="AEI09412.1"/>
    </source>
</evidence>
<keyword evidence="3" id="KW-1185">Reference proteome</keyword>
<dbReference type="Proteomes" id="UP000000492">
    <property type="component" value="Chromosome"/>
</dbReference>
<dbReference type="EMBL" id="CP002857">
    <property type="protein sequence ID" value="AEI09412.1"/>
    <property type="molecule type" value="Genomic_DNA"/>
</dbReference>
<dbReference type="GO" id="GO:0016740">
    <property type="term" value="F:transferase activity"/>
    <property type="evidence" value="ECO:0007669"/>
    <property type="project" value="UniProtKB-KW"/>
</dbReference>
<keyword evidence="2" id="KW-0315">Glutamine amidotransferase</keyword>
<gene>
    <name evidence="2" type="ordered locus">CRES_1056</name>
</gene>
<evidence type="ECO:0000259" key="1">
    <source>
        <dbReference type="Pfam" id="PF00117"/>
    </source>
</evidence>
<dbReference type="Pfam" id="PF00117">
    <property type="entry name" value="GATase"/>
    <property type="match status" value="1"/>
</dbReference>
<dbReference type="PROSITE" id="PS51273">
    <property type="entry name" value="GATASE_TYPE_1"/>
    <property type="match status" value="1"/>
</dbReference>
<protein>
    <submittedName>
        <fullName evidence="2">Glutamine amidotransferase</fullName>
    </submittedName>
</protein>
<dbReference type="PANTHER" id="PTHR42695:SF5">
    <property type="entry name" value="GLUTAMINE AMIDOTRANSFERASE YLR126C-RELATED"/>
    <property type="match status" value="1"/>
</dbReference>
<dbReference type="CDD" id="cd01741">
    <property type="entry name" value="GATase1_1"/>
    <property type="match status" value="1"/>
</dbReference>
<dbReference type="PANTHER" id="PTHR42695">
    <property type="entry name" value="GLUTAMINE AMIDOTRANSFERASE YLR126C-RELATED"/>
    <property type="match status" value="1"/>
</dbReference>
<feature type="domain" description="Glutamine amidotransferase" evidence="1">
    <location>
        <begin position="65"/>
        <end position="170"/>
    </location>
</feature>
<accession>F8E2J9</accession>
<sequence>MRFTGLQPHELQQRPLRTADAGLGSFSGVEGVFIGGSPFTISTPETYGIWQDTISRRLTEFVVEQGVNGDLPMFLACYGSSMLAHYLDGKVTADHAEEPGLSEVVLTEAGLTDPLTRDLPGVFYGMTGHKDSVEVLPTGATLLADGQTCPAQLFRFGDHVWASQFHPEMDDAAIRTRLSFYENAGYCDPDELAETYARLQGNDTSHANSLLRRFVEYCREGTDSVVRGSAVTEKQPLPRGEAIAG</sequence>
<dbReference type="AlphaFoldDB" id="F8E2J9"/>